<dbReference type="InterPro" id="IPR007219">
    <property type="entry name" value="XnlR_reg_dom"/>
</dbReference>
<dbReference type="OrthoDB" id="2593732at2759"/>
<protein>
    <recommendedName>
        <fullName evidence="2">Xylanolytic transcriptional activator regulatory domain-containing protein</fullName>
    </recommendedName>
</protein>
<dbReference type="PANTHER" id="PTHR47256">
    <property type="entry name" value="ZN(II)2CYS6 TRANSCRIPTION FACTOR (EUROFUNG)-RELATED"/>
    <property type="match status" value="1"/>
</dbReference>
<dbReference type="Proteomes" id="UP000243515">
    <property type="component" value="Unassembled WGS sequence"/>
</dbReference>
<evidence type="ECO:0000256" key="1">
    <source>
        <dbReference type="ARBA" id="ARBA00023242"/>
    </source>
</evidence>
<dbReference type="PANTHER" id="PTHR47256:SF9">
    <property type="entry name" value="ZN(II)2CYS6 TRANSCRIPTION FACTOR (EUROFUNG)"/>
    <property type="match status" value="1"/>
</dbReference>
<dbReference type="CDD" id="cd12148">
    <property type="entry name" value="fungal_TF_MHR"/>
    <property type="match status" value="1"/>
</dbReference>
<evidence type="ECO:0000313" key="3">
    <source>
        <dbReference type="EMBL" id="OXV11534.1"/>
    </source>
</evidence>
<proteinExistence type="predicted"/>
<dbReference type="GO" id="GO:0003677">
    <property type="term" value="F:DNA binding"/>
    <property type="evidence" value="ECO:0007669"/>
    <property type="project" value="InterPro"/>
</dbReference>
<dbReference type="EMBL" id="NPHW01002428">
    <property type="protein sequence ID" value="OXV11534.1"/>
    <property type="molecule type" value="Genomic_DNA"/>
</dbReference>
<feature type="domain" description="Xylanolytic transcriptional activator regulatory" evidence="2">
    <location>
        <begin position="176"/>
        <end position="426"/>
    </location>
</feature>
<dbReference type="InterPro" id="IPR053187">
    <property type="entry name" value="Notoamide_regulator"/>
</dbReference>
<sequence>MSDPLQYRALAPGPSPQPCSGIPPCDNCRSLNRVCVFDESLDQRRRIAAKRTAEELGYHRDMLNDLFKVIRLAEHTYSTKLFEIIRNDATPEEIRAYIDRALATIQSSDVPNKVSQETTTKLKDIRRMINLQGPSPSFRRKVMDVSYLCSTPPIWVRARPWTTVTDDDDIVSHLVSLYFTWDYPFYAFIDRDIFVKHMSAGDLESDLCTPFLVNAILANACHFSEFSEVYAVPGDIATKGITFLEEAERLWDQEEQIASLTSLQGTLLLFEWYSMFGDDDNGYTLLNRAIDIATTLGYIGVYNSSNYSEELPPDILNSRKKTAWGLYQVDTVVHTAFLKPNRIHNMCLKRLSRAPTHEDREHWVPYPLCRLSPPAYYSQYFDESCTLSEIASKMSHHLFGDDENLKTSELRETLSSLYEDLKYWHDRLPNGFDPEDAAPHILLLHIRYYTLLITMISCPKGSKSTHADQLEASCSDPFAGIAVSSARAIAGLVRTHQTKYGVSRSHIFALYAVNLALFVLLNHRSFDTSDPDFVSLALALHIIANRSNIGNSVFQIFKESLHGKVDGKKFKQSPLPDELKELLYEDYFLEIEGGSSSEDDQLHDVGTASSQEGCGRGSGFEICEMLSRYESLTLGREEQVIQDLRETNFSY</sequence>
<comment type="caution">
    <text evidence="3">The sequence shown here is derived from an EMBL/GenBank/DDBJ whole genome shotgun (WGS) entry which is preliminary data.</text>
</comment>
<accession>A0A232M5H6</accession>
<name>A0A232M5H6_9EURO</name>
<keyword evidence="4" id="KW-1185">Reference proteome</keyword>
<evidence type="ECO:0000313" key="4">
    <source>
        <dbReference type="Proteomes" id="UP000243515"/>
    </source>
</evidence>
<gene>
    <name evidence="3" type="ORF">Egran_00704</name>
</gene>
<dbReference type="Pfam" id="PF04082">
    <property type="entry name" value="Fungal_trans"/>
    <property type="match status" value="1"/>
</dbReference>
<organism evidence="3 4">
    <name type="scientific">Elaphomyces granulatus</name>
    <dbReference type="NCBI Taxonomy" id="519963"/>
    <lineage>
        <taxon>Eukaryota</taxon>
        <taxon>Fungi</taxon>
        <taxon>Dikarya</taxon>
        <taxon>Ascomycota</taxon>
        <taxon>Pezizomycotina</taxon>
        <taxon>Eurotiomycetes</taxon>
        <taxon>Eurotiomycetidae</taxon>
        <taxon>Eurotiales</taxon>
        <taxon>Elaphomycetaceae</taxon>
        <taxon>Elaphomyces</taxon>
    </lineage>
</organism>
<evidence type="ECO:0000259" key="2">
    <source>
        <dbReference type="Pfam" id="PF04082"/>
    </source>
</evidence>
<dbReference type="GO" id="GO:0008270">
    <property type="term" value="F:zinc ion binding"/>
    <property type="evidence" value="ECO:0007669"/>
    <property type="project" value="InterPro"/>
</dbReference>
<dbReference type="AlphaFoldDB" id="A0A232M5H6"/>
<keyword evidence="1" id="KW-0539">Nucleus</keyword>
<dbReference type="GO" id="GO:0006351">
    <property type="term" value="P:DNA-templated transcription"/>
    <property type="evidence" value="ECO:0007669"/>
    <property type="project" value="InterPro"/>
</dbReference>
<reference evidence="3 4" key="1">
    <citation type="journal article" date="2015" name="Environ. Microbiol.">
        <title>Metagenome sequence of Elaphomyces granulatus from sporocarp tissue reveals Ascomycota ectomycorrhizal fingerprints of genome expansion and a Proteobacteria-rich microbiome.</title>
        <authorList>
            <person name="Quandt C.A."/>
            <person name="Kohler A."/>
            <person name="Hesse C.N."/>
            <person name="Sharpton T.J."/>
            <person name="Martin F."/>
            <person name="Spatafora J.W."/>
        </authorList>
    </citation>
    <scope>NUCLEOTIDE SEQUENCE [LARGE SCALE GENOMIC DNA]</scope>
    <source>
        <strain evidence="3 4">OSC145934</strain>
    </source>
</reference>